<reference evidence="2 3" key="1">
    <citation type="submission" date="2023-01" db="EMBL/GenBank/DDBJ databases">
        <title>Analysis of 21 Apiospora genomes using comparative genomics revels a genus with tremendous synthesis potential of carbohydrate active enzymes and secondary metabolites.</title>
        <authorList>
            <person name="Sorensen T."/>
        </authorList>
    </citation>
    <scope>NUCLEOTIDE SEQUENCE [LARGE SCALE GENOMIC DNA]</scope>
    <source>
        <strain evidence="2 3">CBS 117206</strain>
    </source>
</reference>
<evidence type="ECO:0000313" key="3">
    <source>
        <dbReference type="Proteomes" id="UP001392437"/>
    </source>
</evidence>
<feature type="domain" description="Heterokaryon incompatibility" evidence="1">
    <location>
        <begin position="261"/>
        <end position="402"/>
    </location>
</feature>
<name>A0AAW0QUN9_9PEZI</name>
<comment type="caution">
    <text evidence="2">The sequence shown here is derived from an EMBL/GenBank/DDBJ whole genome shotgun (WGS) entry which is preliminary data.</text>
</comment>
<dbReference type="EMBL" id="JAQQWP010000007">
    <property type="protein sequence ID" value="KAK8109681.1"/>
    <property type="molecule type" value="Genomic_DNA"/>
</dbReference>
<gene>
    <name evidence="2" type="ORF">PG999_007818</name>
</gene>
<dbReference type="PANTHER" id="PTHR33112:SF8">
    <property type="entry name" value="HETEROKARYON INCOMPATIBILITY DOMAIN-CONTAINING PROTEIN"/>
    <property type="match status" value="1"/>
</dbReference>
<protein>
    <submittedName>
        <fullName evidence="2">HET-domain-containing protein</fullName>
    </submittedName>
</protein>
<evidence type="ECO:0000313" key="2">
    <source>
        <dbReference type="EMBL" id="KAK8109681.1"/>
    </source>
</evidence>
<proteinExistence type="predicted"/>
<dbReference type="InterPro" id="IPR010730">
    <property type="entry name" value="HET"/>
</dbReference>
<accession>A0AAW0QUN9</accession>
<organism evidence="2 3">
    <name type="scientific">Apiospora kogelbergensis</name>
    <dbReference type="NCBI Taxonomy" id="1337665"/>
    <lineage>
        <taxon>Eukaryota</taxon>
        <taxon>Fungi</taxon>
        <taxon>Dikarya</taxon>
        <taxon>Ascomycota</taxon>
        <taxon>Pezizomycotina</taxon>
        <taxon>Sordariomycetes</taxon>
        <taxon>Xylariomycetidae</taxon>
        <taxon>Amphisphaeriales</taxon>
        <taxon>Apiosporaceae</taxon>
        <taxon>Apiospora</taxon>
    </lineage>
</organism>
<dbReference type="Proteomes" id="UP001392437">
    <property type="component" value="Unassembled WGS sequence"/>
</dbReference>
<dbReference type="AlphaFoldDB" id="A0AAW0QUN9"/>
<sequence>MDITIPEPLDRTKSIADSGLTSQELESWYLDYIHHHGRKQVLVADLERTVEADKLDHYQIELRIQQLAKSVTIAHEICAKCQNMLDHWPSPENSDYVLGRKSDTLELEAASRSGCKLCDLLLWKLMTGGFRGLTGRLDLFRKIEGRLQVLGFDCQSSLFVQEVSNSLSGSPDTGRLVLRLPGMGNDGYGAVHLEIGVTGTSIDFSEVKSLDIVKMWLHDCDSSHHICHSKRLYPRPTRLIFIGDGYIKMTRTDEMNEMPPYATLSYCWGLEPFTMLKPETYDAFMKAISAPDLPKTFRDAIDIARQIGMSYIWIDALCIIQGDSTDWQREAGQMRHVYGGSYLNIAATTATSAHQGCLQEPASSDRLPALAGIAMRQSEAREDQYLAGMWRRTLLEQMMWSRRSSVPMQKRPPWQAPTWSWASIDGGVRVLDRVPARLRAHAMKQCVRILDVWTTPSGPDPFGPVSGGALTLACAYLVPANLDDDAGDTCLVVLDVPELGTERNNTIRINFRRDCLSDDGVRSSPSVFLLPVYVQDTSASPCTSHASHPIGSGAFALVLQRCCSSQNDSFRRIGRFELSGAISKPDAPDEEVLEIEGLLLRMIVDSGPKFAEAECARIISEPEFQDSPYVITIE</sequence>
<evidence type="ECO:0000259" key="1">
    <source>
        <dbReference type="Pfam" id="PF06985"/>
    </source>
</evidence>
<dbReference type="PANTHER" id="PTHR33112">
    <property type="entry name" value="DOMAIN PROTEIN, PUTATIVE-RELATED"/>
    <property type="match status" value="1"/>
</dbReference>
<dbReference type="Pfam" id="PF06985">
    <property type="entry name" value="HET"/>
    <property type="match status" value="1"/>
</dbReference>
<keyword evidence="3" id="KW-1185">Reference proteome</keyword>